<dbReference type="EMBL" id="LTBB01000004">
    <property type="protein sequence ID" value="KYH29360.1"/>
    <property type="molecule type" value="Genomic_DNA"/>
</dbReference>
<organism evidence="1 2">
    <name type="scientific">Clostridium colicanis DSM 13634</name>
    <dbReference type="NCBI Taxonomy" id="1121305"/>
    <lineage>
        <taxon>Bacteria</taxon>
        <taxon>Bacillati</taxon>
        <taxon>Bacillota</taxon>
        <taxon>Clostridia</taxon>
        <taxon>Eubacteriales</taxon>
        <taxon>Clostridiaceae</taxon>
        <taxon>Clostridium</taxon>
    </lineage>
</organism>
<name>A0A151AP73_9CLOT</name>
<sequence length="126" mass="14354">MRKNVDVITLVCRVNTGSWGYEPLSSWNDCNCDYNNSDFDNDCVIVECCSDRRIQRGSSCTQAIERLLNLGYKLINTVTLDSDCCGQIVYTFARYSYNRDECNSQQPEYDNCSQEESETNTCSGNC</sequence>
<accession>A0A151AP73</accession>
<dbReference type="PATRIC" id="fig|1121305.3.peg.1107"/>
<gene>
    <name evidence="1" type="ORF">CLCOL_11040</name>
</gene>
<comment type="caution">
    <text evidence="1">The sequence shown here is derived from an EMBL/GenBank/DDBJ whole genome shotgun (WGS) entry which is preliminary data.</text>
</comment>
<proteinExistence type="predicted"/>
<reference evidence="1 2" key="1">
    <citation type="submission" date="2016-02" db="EMBL/GenBank/DDBJ databases">
        <title>Genome sequence of Clostridium colicanis DSM 13634.</title>
        <authorList>
            <person name="Poehlein A."/>
            <person name="Daniel R."/>
        </authorList>
    </citation>
    <scope>NUCLEOTIDE SEQUENCE [LARGE SCALE GENOMIC DNA]</scope>
    <source>
        <strain evidence="1 2">DSM 13634</strain>
    </source>
</reference>
<keyword evidence="2" id="KW-1185">Reference proteome</keyword>
<dbReference type="Proteomes" id="UP000075374">
    <property type="component" value="Unassembled WGS sequence"/>
</dbReference>
<evidence type="ECO:0000313" key="1">
    <source>
        <dbReference type="EMBL" id="KYH29360.1"/>
    </source>
</evidence>
<evidence type="ECO:0000313" key="2">
    <source>
        <dbReference type="Proteomes" id="UP000075374"/>
    </source>
</evidence>
<dbReference type="RefSeq" id="WP_061857978.1">
    <property type="nucleotide sequence ID" value="NZ_LTBB01000004.1"/>
</dbReference>
<dbReference type="AlphaFoldDB" id="A0A151AP73"/>
<protein>
    <submittedName>
        <fullName evidence="1">Uncharacterized protein</fullName>
    </submittedName>
</protein>